<evidence type="ECO:0000313" key="2">
    <source>
        <dbReference type="Proteomes" id="UP000180280"/>
    </source>
</evidence>
<evidence type="ECO:0000313" key="1">
    <source>
        <dbReference type="EMBL" id="OHX21255.1"/>
    </source>
</evidence>
<reference evidence="1 2" key="1">
    <citation type="submission" date="2016-09" db="EMBL/GenBank/DDBJ databases">
        <title>Chromobacterium muskegensis sp. nov., an insecticidal bacterium isolated from Sphagnum bogs.</title>
        <authorList>
            <person name="Sparks M.E."/>
            <person name="Blackburn M.B."/>
            <person name="Gundersen-Rindal D.E."/>
            <person name="Mitchell A."/>
            <person name="Farrar R."/>
            <person name="Kuhar D."/>
        </authorList>
    </citation>
    <scope>NUCLEOTIDE SEQUENCE [LARGE SCALE GENOMIC DNA]</scope>
    <source>
        <strain evidence="1 2">14B-1</strain>
    </source>
</reference>
<dbReference type="Proteomes" id="UP000180280">
    <property type="component" value="Unassembled WGS sequence"/>
</dbReference>
<evidence type="ECO:0008006" key="3">
    <source>
        <dbReference type="Google" id="ProtNLM"/>
    </source>
</evidence>
<name>A0ABX3CGU2_9NEIS</name>
<proteinExistence type="predicted"/>
<dbReference type="EMBL" id="MKCT01000001">
    <property type="protein sequence ID" value="OHX21255.1"/>
    <property type="molecule type" value="Genomic_DNA"/>
</dbReference>
<protein>
    <recommendedName>
        <fullName evidence="3">Phage tail protein</fullName>
    </recommendedName>
</protein>
<gene>
    <name evidence="1" type="ORF">BI344_01560</name>
</gene>
<accession>A0ABX3CGU2</accession>
<sequence length="308" mass="32455">MQDVMQPIGTADKQFRDGNPAKGELGTIVTAAWLNAVQGSVQSLQAEMATLLAAQGMQPDATKNNQVLEVITRLAWGGTQRPTTLAGYGITDAAWRDPERRVWGAAFRANKGDPAAVGDDGAAVGYGFDVDGDTGLFAATSSSPGAGSAKLMLKIDNLECLTVSSDGALRSAKYGWLHERFAAQANTLAGYGIADGATKSDLSAAVTTMRTLFAGQVAPRGHRKWPDGQVEQWFSVQFGRRDEVVPYVFPLAMAEVYGVWPSVLDAEGEVTALLASAPTSTGGTIRTRGIYGGPPDEGTIYIRAIGKL</sequence>
<comment type="caution">
    <text evidence="1">The sequence shown here is derived from an EMBL/GenBank/DDBJ whole genome shotgun (WGS) entry which is preliminary data.</text>
</comment>
<keyword evidence="2" id="KW-1185">Reference proteome</keyword>
<organism evidence="1 2">
    <name type="scientific">Chromobacterium sphagni</name>
    <dbReference type="NCBI Taxonomy" id="1903179"/>
    <lineage>
        <taxon>Bacteria</taxon>
        <taxon>Pseudomonadati</taxon>
        <taxon>Pseudomonadota</taxon>
        <taxon>Betaproteobacteria</taxon>
        <taxon>Neisseriales</taxon>
        <taxon>Chromobacteriaceae</taxon>
        <taxon>Chromobacterium</taxon>
    </lineage>
</organism>
<dbReference type="RefSeq" id="WP_071111213.1">
    <property type="nucleotide sequence ID" value="NZ_MKCT01000001.1"/>
</dbReference>